<reference evidence="1 2" key="1">
    <citation type="submission" date="2020-08" db="EMBL/GenBank/DDBJ databases">
        <title>Sequencing the genomes of 1000 actinobacteria strains.</title>
        <authorList>
            <person name="Klenk H.-P."/>
        </authorList>
    </citation>
    <scope>NUCLEOTIDE SEQUENCE [LARGE SCALE GENOMIC DNA]</scope>
    <source>
        <strain evidence="1 2">DSM 22826</strain>
    </source>
</reference>
<evidence type="ECO:0000313" key="1">
    <source>
        <dbReference type="EMBL" id="MBB2997145.1"/>
    </source>
</evidence>
<comment type="caution">
    <text evidence="1">The sequence shown here is derived from an EMBL/GenBank/DDBJ whole genome shotgun (WGS) entry which is preliminary data.</text>
</comment>
<dbReference type="AlphaFoldDB" id="A0A839QR51"/>
<dbReference type="Proteomes" id="UP000523000">
    <property type="component" value="Unassembled WGS sequence"/>
</dbReference>
<keyword evidence="2" id="KW-1185">Reference proteome</keyword>
<protein>
    <submittedName>
        <fullName evidence="1">Uncharacterized protein</fullName>
    </submittedName>
</protein>
<proteinExistence type="predicted"/>
<organism evidence="1 2">
    <name type="scientific">Paeniglutamicibacter cryotolerans</name>
    <dbReference type="NCBI Taxonomy" id="670079"/>
    <lineage>
        <taxon>Bacteria</taxon>
        <taxon>Bacillati</taxon>
        <taxon>Actinomycetota</taxon>
        <taxon>Actinomycetes</taxon>
        <taxon>Micrococcales</taxon>
        <taxon>Micrococcaceae</taxon>
        <taxon>Paeniglutamicibacter</taxon>
    </lineage>
</organism>
<accession>A0A839QR51</accession>
<gene>
    <name evidence="1" type="ORF">E9229_003392</name>
</gene>
<name>A0A839QR51_9MICC</name>
<dbReference type="RefSeq" id="WP_183512697.1">
    <property type="nucleotide sequence ID" value="NZ_BAABGK010000040.1"/>
</dbReference>
<sequence>MSDSGEISHRIVGALQDRYLVDLRLQGPREVCLCGYVLGAGNKWVLLAQTPTGGVPDGFVAIRRREIAILRRSERADAATMESTGHLLPSYGTALPDLDGTAALMRALASRFPLVGIGRDVLRPKGYAVGAFLANDGGRFWYLPVSANAVWGRKMRGIRPREISRIVVGDTYLTELALAAGPVPPASRHHPWTEPGGIQ</sequence>
<dbReference type="EMBL" id="JACHVS010000002">
    <property type="protein sequence ID" value="MBB2997145.1"/>
    <property type="molecule type" value="Genomic_DNA"/>
</dbReference>
<evidence type="ECO:0000313" key="2">
    <source>
        <dbReference type="Proteomes" id="UP000523000"/>
    </source>
</evidence>